<organism evidence="7 8">
    <name type="scientific">Candidatus Nitrosacidococcus tergens</name>
    <dbReference type="NCBI Taxonomy" id="553981"/>
    <lineage>
        <taxon>Bacteria</taxon>
        <taxon>Pseudomonadati</taxon>
        <taxon>Pseudomonadota</taxon>
        <taxon>Gammaproteobacteria</taxon>
        <taxon>Chromatiales</taxon>
        <taxon>Chromatiaceae</taxon>
        <taxon>Candidatus Nitrosacidococcus</taxon>
    </lineage>
</organism>
<keyword evidence="3 5" id="KW-1133">Transmembrane helix</keyword>
<evidence type="ECO:0000313" key="7">
    <source>
        <dbReference type="EMBL" id="CAB1274528.1"/>
    </source>
</evidence>
<feature type="domain" description="RDD" evidence="6">
    <location>
        <begin position="51"/>
        <end position="147"/>
    </location>
</feature>
<evidence type="ECO:0000256" key="1">
    <source>
        <dbReference type="ARBA" id="ARBA00004141"/>
    </source>
</evidence>
<accession>A0A7G1Q7T2</accession>
<dbReference type="KEGG" id="ntg:NSCAC_0214"/>
<feature type="transmembrane region" description="Helical" evidence="5">
    <location>
        <begin position="89"/>
        <end position="112"/>
    </location>
</feature>
<evidence type="ECO:0000256" key="3">
    <source>
        <dbReference type="ARBA" id="ARBA00022989"/>
    </source>
</evidence>
<sequence>MNCPKCNTLINNKQSLCLNCGTLYDTQAQKKEEVKLHSLVTEAGWSQKHYPWRRYFARNIDLIFISILLGYFFKDFKLDSYNSEDISLILFYTLIGTLLLLIMYEALFLNKVGTTPGKWLFGIKTHYSSGKNISFLAGVKCSLLANIMGSGLYIFS</sequence>
<keyword evidence="2 5" id="KW-0812">Transmembrane</keyword>
<dbReference type="Proteomes" id="UP000516072">
    <property type="component" value="Chromosome"/>
</dbReference>
<evidence type="ECO:0000256" key="5">
    <source>
        <dbReference type="SAM" id="Phobius"/>
    </source>
</evidence>
<evidence type="ECO:0000256" key="4">
    <source>
        <dbReference type="ARBA" id="ARBA00023136"/>
    </source>
</evidence>
<comment type="subcellular location">
    <subcellularLocation>
        <location evidence="1">Membrane</location>
        <topology evidence="1">Multi-pass membrane protein</topology>
    </subcellularLocation>
</comment>
<evidence type="ECO:0000259" key="6">
    <source>
        <dbReference type="Pfam" id="PF06271"/>
    </source>
</evidence>
<proteinExistence type="predicted"/>
<dbReference type="InterPro" id="IPR010432">
    <property type="entry name" value="RDD"/>
</dbReference>
<dbReference type="Pfam" id="PF06271">
    <property type="entry name" value="RDD"/>
    <property type="match status" value="1"/>
</dbReference>
<protein>
    <recommendedName>
        <fullName evidence="6">RDD domain-containing protein</fullName>
    </recommendedName>
</protein>
<keyword evidence="4 5" id="KW-0472">Membrane</keyword>
<gene>
    <name evidence="7" type="ORF">NSCAC_0214</name>
</gene>
<reference evidence="7 8" key="1">
    <citation type="submission" date="2020-03" db="EMBL/GenBank/DDBJ databases">
        <authorList>
            <person name="Picone N."/>
        </authorList>
    </citation>
    <scope>NUCLEOTIDE SEQUENCE [LARGE SCALE GENOMIC DNA]</scope>
    <source>
        <strain evidence="7">NSCAC1</strain>
    </source>
</reference>
<keyword evidence="8" id="KW-1185">Reference proteome</keyword>
<feature type="transmembrane region" description="Helical" evidence="5">
    <location>
        <begin position="133"/>
        <end position="155"/>
    </location>
</feature>
<dbReference type="RefSeq" id="WP_197744596.1">
    <property type="nucleotide sequence ID" value="NZ_LR778175.1"/>
</dbReference>
<dbReference type="GO" id="GO:0016020">
    <property type="term" value="C:membrane"/>
    <property type="evidence" value="ECO:0007669"/>
    <property type="project" value="UniProtKB-SubCell"/>
</dbReference>
<name>A0A7G1Q7T2_9GAMM</name>
<dbReference type="EMBL" id="LR778175">
    <property type="protein sequence ID" value="CAB1274528.1"/>
    <property type="molecule type" value="Genomic_DNA"/>
</dbReference>
<feature type="transmembrane region" description="Helical" evidence="5">
    <location>
        <begin position="55"/>
        <end position="73"/>
    </location>
</feature>
<evidence type="ECO:0000256" key="2">
    <source>
        <dbReference type="ARBA" id="ARBA00022692"/>
    </source>
</evidence>
<dbReference type="AlphaFoldDB" id="A0A7G1Q7T2"/>
<evidence type="ECO:0000313" key="8">
    <source>
        <dbReference type="Proteomes" id="UP000516072"/>
    </source>
</evidence>